<dbReference type="InterPro" id="IPR036397">
    <property type="entry name" value="RNaseH_sf"/>
</dbReference>
<dbReference type="Gene3D" id="3.30.420.10">
    <property type="entry name" value="Ribonuclease H-like superfamily/Ribonuclease H"/>
    <property type="match status" value="1"/>
</dbReference>
<dbReference type="GO" id="GO:0003676">
    <property type="term" value="F:nucleic acid binding"/>
    <property type="evidence" value="ECO:0007669"/>
    <property type="project" value="InterPro"/>
</dbReference>
<sequence length="446" mass="51343">MDFINYQPETDAYGYADSNDDMDFESTAIEYGNIEMIVNFDDMKEAENERMIEAVNCISEEIQVLSINNIKRYKKYGQDQIERFICLKQEEGLSIPKAAAQCGIPRSTAYELINEFSSSDGTILPGNNPRKSQNKAKKLFPVHSEFLIQLFDQNPSIVLEQARIHLCQRFPGLEISIPGLYKHIREKCALSLKQATKYTAERDSPRTLQLRFDIITQWKANGVDFKTNCVFVDEAGFHTQMIRGRAWSKKGDPAVVQVHTQKGVNISIIGCISPFGVINFSEVEPLKKSDVAKIEKEFSQPANKKRKANTQDLDKPKKLPKGTTAYHIVKFMNVVMDTLDKHDKKGMFIVLDNCRIHHSQFVTDVITRRCYKALFMPPYSPFLNPIEECWSKIKKLIRRNPLDERDTLTPRIAEACLKVTVEDCNGWIRHAETYWDRCLEKELRLK</sequence>
<dbReference type="OrthoDB" id="2217172at2759"/>
<dbReference type="Pfam" id="PF13358">
    <property type="entry name" value="DDE_3"/>
    <property type="match status" value="1"/>
</dbReference>
<name>A0A8H7VBI0_9FUNG</name>
<evidence type="ECO:0000313" key="3">
    <source>
        <dbReference type="Proteomes" id="UP000646827"/>
    </source>
</evidence>
<comment type="caution">
    <text evidence="2">The sequence shown here is derived from an EMBL/GenBank/DDBJ whole genome shotgun (WGS) entry which is preliminary data.</text>
</comment>
<feature type="domain" description="Tc1-like transposase DDE" evidence="1">
    <location>
        <begin position="325"/>
        <end position="408"/>
    </location>
</feature>
<dbReference type="InterPro" id="IPR047655">
    <property type="entry name" value="Transpos_IS630-like"/>
</dbReference>
<proteinExistence type="predicted"/>
<dbReference type="SUPFAM" id="SSF46689">
    <property type="entry name" value="Homeodomain-like"/>
    <property type="match status" value="1"/>
</dbReference>
<dbReference type="PANTHER" id="PTHR46564">
    <property type="entry name" value="TRANSPOSASE"/>
    <property type="match status" value="1"/>
</dbReference>
<accession>A0A8H7VBI0</accession>
<dbReference type="EMBL" id="JAEPRB010000920">
    <property type="protein sequence ID" value="KAG2210428.1"/>
    <property type="molecule type" value="Genomic_DNA"/>
</dbReference>
<organism evidence="2 3">
    <name type="scientific">Circinella minor</name>
    <dbReference type="NCBI Taxonomy" id="1195481"/>
    <lineage>
        <taxon>Eukaryota</taxon>
        <taxon>Fungi</taxon>
        <taxon>Fungi incertae sedis</taxon>
        <taxon>Mucoromycota</taxon>
        <taxon>Mucoromycotina</taxon>
        <taxon>Mucoromycetes</taxon>
        <taxon>Mucorales</taxon>
        <taxon>Lichtheimiaceae</taxon>
        <taxon>Circinella</taxon>
    </lineage>
</organism>
<evidence type="ECO:0000313" key="2">
    <source>
        <dbReference type="EMBL" id="KAG2210428.1"/>
    </source>
</evidence>
<gene>
    <name evidence="2" type="ORF">INT45_010939</name>
</gene>
<protein>
    <recommendedName>
        <fullName evidence="1">Tc1-like transposase DDE domain-containing protein</fullName>
    </recommendedName>
</protein>
<reference evidence="2 3" key="1">
    <citation type="submission" date="2020-12" db="EMBL/GenBank/DDBJ databases">
        <title>Metabolic potential, ecology and presence of endohyphal bacteria is reflected in genomic diversity of Mucoromycotina.</title>
        <authorList>
            <person name="Muszewska A."/>
            <person name="Okrasinska A."/>
            <person name="Steczkiewicz K."/>
            <person name="Drgas O."/>
            <person name="Orlowska M."/>
            <person name="Perlinska-Lenart U."/>
            <person name="Aleksandrzak-Piekarczyk T."/>
            <person name="Szatraj K."/>
            <person name="Zielenkiewicz U."/>
            <person name="Pilsyk S."/>
            <person name="Malc E."/>
            <person name="Mieczkowski P."/>
            <person name="Kruszewska J.S."/>
            <person name="Biernat P."/>
            <person name="Pawlowska J."/>
        </authorList>
    </citation>
    <scope>NUCLEOTIDE SEQUENCE [LARGE SCALE GENOMIC DNA]</scope>
    <source>
        <strain evidence="2 3">CBS 142.35</strain>
    </source>
</reference>
<keyword evidence="3" id="KW-1185">Reference proteome</keyword>
<dbReference type="InterPro" id="IPR038717">
    <property type="entry name" value="Tc1-like_DDE_dom"/>
</dbReference>
<dbReference type="Proteomes" id="UP000646827">
    <property type="component" value="Unassembled WGS sequence"/>
</dbReference>
<dbReference type="AlphaFoldDB" id="A0A8H7VBI0"/>
<dbReference type="NCBIfam" id="NF033545">
    <property type="entry name" value="transpos_IS630"/>
    <property type="match status" value="1"/>
</dbReference>
<dbReference type="InterPro" id="IPR009057">
    <property type="entry name" value="Homeodomain-like_sf"/>
</dbReference>
<dbReference type="PANTHER" id="PTHR46564:SF1">
    <property type="entry name" value="TRANSPOSASE"/>
    <property type="match status" value="1"/>
</dbReference>
<evidence type="ECO:0000259" key="1">
    <source>
        <dbReference type="Pfam" id="PF13358"/>
    </source>
</evidence>